<feature type="transmembrane region" description="Helical" evidence="6">
    <location>
        <begin position="95"/>
        <end position="117"/>
    </location>
</feature>
<evidence type="ECO:0000256" key="5">
    <source>
        <dbReference type="ARBA" id="ARBA00023136"/>
    </source>
</evidence>
<feature type="transmembrane region" description="Helical" evidence="6">
    <location>
        <begin position="44"/>
        <end position="61"/>
    </location>
</feature>
<feature type="transmembrane region" description="Helical" evidence="6">
    <location>
        <begin position="219"/>
        <end position="236"/>
    </location>
</feature>
<keyword evidence="3 6" id="KW-0812">Transmembrane</keyword>
<dbReference type="PANTHER" id="PTHR30482">
    <property type="entry name" value="HIGH-AFFINITY BRANCHED-CHAIN AMINO ACID TRANSPORT SYSTEM PERMEASE"/>
    <property type="match status" value="1"/>
</dbReference>
<protein>
    <submittedName>
        <fullName evidence="7">Branched-chain amino acid ABC transporter permease</fullName>
    </submittedName>
</protein>
<evidence type="ECO:0000313" key="7">
    <source>
        <dbReference type="EMBL" id="MRV70485.1"/>
    </source>
</evidence>
<dbReference type="PANTHER" id="PTHR30482:SF17">
    <property type="entry name" value="ABC TRANSPORTER ATP-BINDING PROTEIN"/>
    <property type="match status" value="1"/>
</dbReference>
<organism evidence="7 8">
    <name type="scientific">Pseudoduganella rivuli</name>
    <dbReference type="NCBI Taxonomy" id="2666085"/>
    <lineage>
        <taxon>Bacteria</taxon>
        <taxon>Pseudomonadati</taxon>
        <taxon>Pseudomonadota</taxon>
        <taxon>Betaproteobacteria</taxon>
        <taxon>Burkholderiales</taxon>
        <taxon>Oxalobacteraceae</taxon>
        <taxon>Telluria group</taxon>
        <taxon>Pseudoduganella</taxon>
    </lineage>
</organism>
<keyword evidence="4 6" id="KW-1133">Transmembrane helix</keyword>
<dbReference type="GO" id="GO:0005886">
    <property type="term" value="C:plasma membrane"/>
    <property type="evidence" value="ECO:0007669"/>
    <property type="project" value="UniProtKB-SubCell"/>
</dbReference>
<comment type="subcellular location">
    <subcellularLocation>
        <location evidence="1">Cell membrane</location>
        <topology evidence="1">Multi-pass membrane protein</topology>
    </subcellularLocation>
</comment>
<accession>A0A7X2LPN8</accession>
<evidence type="ECO:0000313" key="8">
    <source>
        <dbReference type="Proteomes" id="UP000446768"/>
    </source>
</evidence>
<comment type="caution">
    <text evidence="7">The sequence shown here is derived from an EMBL/GenBank/DDBJ whole genome shotgun (WGS) entry which is preliminary data.</text>
</comment>
<evidence type="ECO:0000256" key="2">
    <source>
        <dbReference type="ARBA" id="ARBA00022475"/>
    </source>
</evidence>
<dbReference type="AlphaFoldDB" id="A0A7X2LPN8"/>
<dbReference type="Proteomes" id="UP000446768">
    <property type="component" value="Unassembled WGS sequence"/>
</dbReference>
<reference evidence="7 8" key="1">
    <citation type="submission" date="2019-11" db="EMBL/GenBank/DDBJ databases">
        <title>Novel species isolated from a subtropical stream in China.</title>
        <authorList>
            <person name="Lu H."/>
        </authorList>
    </citation>
    <scope>NUCLEOTIDE SEQUENCE [LARGE SCALE GENOMIC DNA]</scope>
    <source>
        <strain evidence="7 8">FT92W</strain>
    </source>
</reference>
<dbReference type="CDD" id="cd06581">
    <property type="entry name" value="TM_PBP1_LivM_like"/>
    <property type="match status" value="1"/>
</dbReference>
<dbReference type="GO" id="GO:0015658">
    <property type="term" value="F:branched-chain amino acid transmembrane transporter activity"/>
    <property type="evidence" value="ECO:0007669"/>
    <property type="project" value="InterPro"/>
</dbReference>
<dbReference type="RefSeq" id="WP_154370955.1">
    <property type="nucleotide sequence ID" value="NZ_WKJJ01000001.1"/>
</dbReference>
<keyword evidence="5 6" id="KW-0472">Membrane</keyword>
<feature type="transmembrane region" description="Helical" evidence="6">
    <location>
        <begin position="256"/>
        <end position="279"/>
    </location>
</feature>
<gene>
    <name evidence="7" type="ORF">GJ700_01960</name>
</gene>
<keyword evidence="8" id="KW-1185">Reference proteome</keyword>
<feature type="transmembrane region" description="Helical" evidence="6">
    <location>
        <begin position="67"/>
        <end position="86"/>
    </location>
</feature>
<evidence type="ECO:0000256" key="4">
    <source>
        <dbReference type="ARBA" id="ARBA00022989"/>
    </source>
</evidence>
<evidence type="ECO:0000256" key="6">
    <source>
        <dbReference type="SAM" id="Phobius"/>
    </source>
</evidence>
<sequence>MTHPVHSPAAGLVRTRAPWLALAAATGVTLAALPWYADFSQLRLLVEMLTVLTMALAWNLLAGYGGLVAVGQHVFVGVGAYCLFVLSNRLQLNPWLVLPLSTALTVGFAWACAWPMFRLSGAYFAVGSWVLAEMLRILAQNSETLGAGAGMPLETMGDVDRWTRNAGVYWAALAVGIAALLVVRGVLRGRLGLALMSVRDGEVAATACGVAVARTKLQVWLIAAAMSGAAGAVAYMNTLQVSPDASFSLNWTAAAIFISVLGGIGTFEGPLLGTALYFLLRQYFSEYGTGYLIGTGLLAIVTMMYLPGGLWSFFTRRWRLDPFRLRHRAPPPPSR</sequence>
<dbReference type="Pfam" id="PF02653">
    <property type="entry name" value="BPD_transp_2"/>
    <property type="match status" value="1"/>
</dbReference>
<feature type="transmembrane region" description="Helical" evidence="6">
    <location>
        <begin position="291"/>
        <end position="314"/>
    </location>
</feature>
<dbReference type="InterPro" id="IPR001851">
    <property type="entry name" value="ABC_transp_permease"/>
</dbReference>
<proteinExistence type="predicted"/>
<name>A0A7X2LPN8_9BURK</name>
<evidence type="ECO:0000256" key="1">
    <source>
        <dbReference type="ARBA" id="ARBA00004651"/>
    </source>
</evidence>
<keyword evidence="2" id="KW-1003">Cell membrane</keyword>
<dbReference type="EMBL" id="WKJJ01000001">
    <property type="protein sequence ID" value="MRV70485.1"/>
    <property type="molecule type" value="Genomic_DNA"/>
</dbReference>
<feature type="transmembrane region" description="Helical" evidence="6">
    <location>
        <begin position="17"/>
        <end position="37"/>
    </location>
</feature>
<feature type="transmembrane region" description="Helical" evidence="6">
    <location>
        <begin position="168"/>
        <end position="187"/>
    </location>
</feature>
<dbReference type="InterPro" id="IPR043428">
    <property type="entry name" value="LivM-like"/>
</dbReference>
<evidence type="ECO:0000256" key="3">
    <source>
        <dbReference type="ARBA" id="ARBA00022692"/>
    </source>
</evidence>